<keyword evidence="7" id="KW-0863">Zinc-finger</keyword>
<feature type="coiled-coil region" evidence="8">
    <location>
        <begin position="316"/>
        <end position="343"/>
    </location>
</feature>
<dbReference type="Proteomes" id="UP000223968">
    <property type="component" value="Unassembled WGS sequence"/>
</dbReference>
<feature type="region of interest" description="Disordered" evidence="9">
    <location>
        <begin position="249"/>
        <end position="274"/>
    </location>
</feature>
<feature type="domain" description="CCHC-type" evidence="10">
    <location>
        <begin position="72"/>
        <end position="88"/>
    </location>
</feature>
<feature type="compositionally biased region" description="Low complexity" evidence="9">
    <location>
        <begin position="204"/>
        <end position="221"/>
    </location>
</feature>
<evidence type="ECO:0000256" key="5">
    <source>
        <dbReference type="ARBA" id="ARBA00023163"/>
    </source>
</evidence>
<comment type="subcellular location">
    <subcellularLocation>
        <location evidence="1">Nucleus</location>
    </subcellularLocation>
</comment>
<keyword evidence="4" id="KW-0010">Activator</keyword>
<keyword evidence="8" id="KW-0175">Coiled coil</keyword>
<comment type="similarity">
    <text evidence="2">Belongs to the Mediator complex subunit 9 family.</text>
</comment>
<organism evidence="11 12">
    <name type="scientific">Helicocarpus griseus UAMH5409</name>
    <dbReference type="NCBI Taxonomy" id="1447875"/>
    <lineage>
        <taxon>Eukaryota</taxon>
        <taxon>Fungi</taxon>
        <taxon>Dikarya</taxon>
        <taxon>Ascomycota</taxon>
        <taxon>Pezizomycotina</taxon>
        <taxon>Eurotiomycetes</taxon>
        <taxon>Eurotiomycetidae</taxon>
        <taxon>Onygenales</taxon>
        <taxon>Ajellomycetaceae</taxon>
        <taxon>Helicocarpus</taxon>
    </lineage>
</organism>
<feature type="region of interest" description="Disordered" evidence="9">
    <location>
        <begin position="1"/>
        <end position="40"/>
    </location>
</feature>
<dbReference type="InterPro" id="IPR001878">
    <property type="entry name" value="Znf_CCHC"/>
</dbReference>
<feature type="compositionally biased region" description="Basic residues" evidence="9">
    <location>
        <begin position="251"/>
        <end position="260"/>
    </location>
</feature>
<evidence type="ECO:0000256" key="8">
    <source>
        <dbReference type="SAM" id="Coils"/>
    </source>
</evidence>
<evidence type="ECO:0000256" key="1">
    <source>
        <dbReference type="ARBA" id="ARBA00004123"/>
    </source>
</evidence>
<dbReference type="GO" id="GO:0006357">
    <property type="term" value="P:regulation of transcription by RNA polymerase II"/>
    <property type="evidence" value="ECO:0007669"/>
    <property type="project" value="InterPro"/>
</dbReference>
<dbReference type="GO" id="GO:0003676">
    <property type="term" value="F:nucleic acid binding"/>
    <property type="evidence" value="ECO:0007669"/>
    <property type="project" value="InterPro"/>
</dbReference>
<protein>
    <recommendedName>
        <fullName evidence="10">CCHC-type domain-containing protein</fullName>
    </recommendedName>
</protein>
<keyword evidence="7" id="KW-0862">Zinc</keyword>
<name>A0A2B7WFG9_9EURO</name>
<feature type="compositionally biased region" description="Low complexity" evidence="9">
    <location>
        <begin position="183"/>
        <end position="197"/>
    </location>
</feature>
<accession>A0A2B7WFG9</accession>
<evidence type="ECO:0000256" key="3">
    <source>
        <dbReference type="ARBA" id="ARBA00023015"/>
    </source>
</evidence>
<gene>
    <name evidence="11" type="ORF">AJ79_10050</name>
</gene>
<dbReference type="GO" id="GO:0008270">
    <property type="term" value="F:zinc ion binding"/>
    <property type="evidence" value="ECO:0007669"/>
    <property type="project" value="UniProtKB-KW"/>
</dbReference>
<dbReference type="InterPro" id="IPR036875">
    <property type="entry name" value="Znf_CCHC_sf"/>
</dbReference>
<evidence type="ECO:0000256" key="2">
    <source>
        <dbReference type="ARBA" id="ARBA00008089"/>
    </source>
</evidence>
<dbReference type="SUPFAM" id="SSF57756">
    <property type="entry name" value="Retrovirus zinc finger-like domains"/>
    <property type="match status" value="1"/>
</dbReference>
<keyword evidence="6" id="KW-0539">Nucleus</keyword>
<evidence type="ECO:0000256" key="9">
    <source>
        <dbReference type="SAM" id="MobiDB-lite"/>
    </source>
</evidence>
<dbReference type="EMBL" id="PDNB01000344">
    <property type="protein sequence ID" value="PGG95445.1"/>
    <property type="molecule type" value="Genomic_DNA"/>
</dbReference>
<dbReference type="OrthoDB" id="5414694at2759"/>
<evidence type="ECO:0000256" key="6">
    <source>
        <dbReference type="ARBA" id="ARBA00023242"/>
    </source>
</evidence>
<feature type="region of interest" description="Disordered" evidence="9">
    <location>
        <begin position="129"/>
        <end position="232"/>
    </location>
</feature>
<sequence>MKKQYQDIFAANEKEKQKRKRSRRQIQHEGGLTREEAQSLTITPAEPVELSAIQCTEPPPPGSTPRSRAPPRCSNCGSHGHRRTRCPNPSVWLSVDNLIYLLYGDFGDRFGRVIGSGVDYVTATRSYKKSPYARPLPHPPSRQQPEQQHIRSTGKRATIKVQNTHTKKAMATSRTPTSSSHPALKLSSLQSATSASSPATPNNLQQLQQDQLQLQKQDTTPQPIPLPPPQTFDILPPLHDLLLRLASNPSSHHHHHHNHSHPSSSSAPPGANTAVVTRSTAIDTNAVAFLDPKLLLSEASAVKIRIQKAKAALEGLPDMQRGVEEQEREIEGLEERIGRLRGVIGEFGRRGADVRVGQGTDGKGVS</sequence>
<feature type="compositionally biased region" description="Polar residues" evidence="9">
    <location>
        <begin position="172"/>
        <end position="181"/>
    </location>
</feature>
<dbReference type="PROSITE" id="PS50158">
    <property type="entry name" value="ZF_CCHC"/>
    <property type="match status" value="1"/>
</dbReference>
<keyword evidence="3" id="KW-0805">Transcription regulation</keyword>
<reference evidence="11 12" key="1">
    <citation type="submission" date="2017-10" db="EMBL/GenBank/DDBJ databases">
        <title>Comparative genomics in systemic dimorphic fungi from Ajellomycetaceae.</title>
        <authorList>
            <person name="Munoz J.F."/>
            <person name="Mcewen J.G."/>
            <person name="Clay O.K."/>
            <person name="Cuomo C.A."/>
        </authorList>
    </citation>
    <scope>NUCLEOTIDE SEQUENCE [LARGE SCALE GENOMIC DNA]</scope>
    <source>
        <strain evidence="11 12">UAMH5409</strain>
    </source>
</reference>
<proteinExistence type="inferred from homology"/>
<keyword evidence="12" id="KW-1185">Reference proteome</keyword>
<dbReference type="GO" id="GO:0016592">
    <property type="term" value="C:mediator complex"/>
    <property type="evidence" value="ECO:0007669"/>
    <property type="project" value="InterPro"/>
</dbReference>
<evidence type="ECO:0000259" key="10">
    <source>
        <dbReference type="PROSITE" id="PS50158"/>
    </source>
</evidence>
<dbReference type="Pfam" id="PF07544">
    <property type="entry name" value="Med9"/>
    <property type="match status" value="1"/>
</dbReference>
<keyword evidence="5" id="KW-0804">Transcription</keyword>
<evidence type="ECO:0000256" key="7">
    <source>
        <dbReference type="PROSITE-ProRule" id="PRU00047"/>
    </source>
</evidence>
<comment type="caution">
    <text evidence="11">The sequence shown here is derived from an EMBL/GenBank/DDBJ whole genome shotgun (WGS) entry which is preliminary data.</text>
</comment>
<evidence type="ECO:0000313" key="11">
    <source>
        <dbReference type="EMBL" id="PGG95445.1"/>
    </source>
</evidence>
<dbReference type="InterPro" id="IPR011425">
    <property type="entry name" value="Med9"/>
</dbReference>
<dbReference type="AlphaFoldDB" id="A0A2B7WFG9"/>
<dbReference type="STRING" id="1447875.A0A2B7WFG9"/>
<keyword evidence="7" id="KW-0479">Metal-binding</keyword>
<dbReference type="GO" id="GO:0003712">
    <property type="term" value="F:transcription coregulator activity"/>
    <property type="evidence" value="ECO:0007669"/>
    <property type="project" value="InterPro"/>
</dbReference>
<feature type="region of interest" description="Disordered" evidence="9">
    <location>
        <begin position="53"/>
        <end position="81"/>
    </location>
</feature>
<evidence type="ECO:0000256" key="4">
    <source>
        <dbReference type="ARBA" id="ARBA00023159"/>
    </source>
</evidence>
<evidence type="ECO:0000313" key="12">
    <source>
        <dbReference type="Proteomes" id="UP000223968"/>
    </source>
</evidence>